<organism evidence="10 11">
    <name type="scientific">Rubrivirga litoralis</name>
    <dbReference type="NCBI Taxonomy" id="3075598"/>
    <lineage>
        <taxon>Bacteria</taxon>
        <taxon>Pseudomonadati</taxon>
        <taxon>Rhodothermota</taxon>
        <taxon>Rhodothermia</taxon>
        <taxon>Rhodothermales</taxon>
        <taxon>Rubricoccaceae</taxon>
        <taxon>Rubrivirga</taxon>
    </lineage>
</organism>
<dbReference type="Pfam" id="PF01313">
    <property type="entry name" value="Bac_export_3"/>
    <property type="match status" value="1"/>
</dbReference>
<keyword evidence="6 9" id="KW-1133">Transmembrane helix</keyword>
<proteinExistence type="inferred from homology"/>
<dbReference type="EMBL" id="JAVRHT010000010">
    <property type="protein sequence ID" value="MDT0631258.1"/>
    <property type="molecule type" value="Genomic_DNA"/>
</dbReference>
<comment type="similarity">
    <text evidence="2 9">Belongs to the FliQ/MopD/SpaQ family.</text>
</comment>
<dbReference type="PANTHER" id="PTHR34040:SF2">
    <property type="entry name" value="FLAGELLAR BIOSYNTHETIC PROTEIN FLIQ"/>
    <property type="match status" value="1"/>
</dbReference>
<dbReference type="NCBIfam" id="TIGR01402">
    <property type="entry name" value="fliQ"/>
    <property type="match status" value="1"/>
</dbReference>
<sequence>MNSDVALYWLQQGIRVSLLVAAPMLAVALAVGLLTSLFQAVTSIQEMTLSSIPKLLAVAAVLILLGPWMLQHLVDFTTSVFAFIPNVSR</sequence>
<evidence type="ECO:0000256" key="7">
    <source>
        <dbReference type="ARBA" id="ARBA00023136"/>
    </source>
</evidence>
<evidence type="ECO:0000256" key="8">
    <source>
        <dbReference type="ARBA" id="ARBA00023143"/>
    </source>
</evidence>
<dbReference type="PRINTS" id="PR00952">
    <property type="entry name" value="TYPE3IMQPROT"/>
</dbReference>
<name>A0ABU3BPP1_9BACT</name>
<comment type="caution">
    <text evidence="10">The sequence shown here is derived from an EMBL/GenBank/DDBJ whole genome shotgun (WGS) entry which is preliminary data.</text>
</comment>
<protein>
    <recommendedName>
        <fullName evidence="3 9">Flagellar biosynthetic protein FliQ</fullName>
    </recommendedName>
</protein>
<evidence type="ECO:0000256" key="3">
    <source>
        <dbReference type="ARBA" id="ARBA00021718"/>
    </source>
</evidence>
<evidence type="ECO:0000256" key="9">
    <source>
        <dbReference type="RuleBase" id="RU364090"/>
    </source>
</evidence>
<comment type="subcellular location">
    <subcellularLocation>
        <location evidence="1 9">Cell membrane</location>
        <topology evidence="1">Multi-pass membrane protein</topology>
    </subcellularLocation>
    <subcellularLocation>
        <location evidence="9">Bacterial flagellum basal body</location>
    </subcellularLocation>
</comment>
<dbReference type="PANTHER" id="PTHR34040">
    <property type="entry name" value="FLAGELLAR BIOSYNTHETIC PROTEIN FLIQ"/>
    <property type="match status" value="1"/>
</dbReference>
<dbReference type="RefSeq" id="WP_311662601.1">
    <property type="nucleotide sequence ID" value="NZ_JAVRHT010000010.1"/>
</dbReference>
<keyword evidence="10" id="KW-0969">Cilium</keyword>
<keyword evidence="5 9" id="KW-0812">Transmembrane</keyword>
<evidence type="ECO:0000313" key="11">
    <source>
        <dbReference type="Proteomes" id="UP001267426"/>
    </source>
</evidence>
<evidence type="ECO:0000313" key="10">
    <source>
        <dbReference type="EMBL" id="MDT0631258.1"/>
    </source>
</evidence>
<feature type="transmembrane region" description="Helical" evidence="9">
    <location>
        <begin position="52"/>
        <end position="70"/>
    </location>
</feature>
<accession>A0ABU3BPP1</accession>
<reference evidence="10 11" key="1">
    <citation type="submission" date="2023-09" db="EMBL/GenBank/DDBJ databases">
        <authorList>
            <person name="Rey-Velasco X."/>
        </authorList>
    </citation>
    <scope>NUCLEOTIDE SEQUENCE [LARGE SCALE GENOMIC DNA]</scope>
    <source>
        <strain evidence="10 11">F394</strain>
    </source>
</reference>
<comment type="function">
    <text evidence="9">Role in flagellar biosynthesis.</text>
</comment>
<evidence type="ECO:0000256" key="2">
    <source>
        <dbReference type="ARBA" id="ARBA00006156"/>
    </source>
</evidence>
<keyword evidence="8 9" id="KW-0975">Bacterial flagellum</keyword>
<dbReference type="InterPro" id="IPR006305">
    <property type="entry name" value="FliQ"/>
</dbReference>
<evidence type="ECO:0000256" key="5">
    <source>
        <dbReference type="ARBA" id="ARBA00022692"/>
    </source>
</evidence>
<dbReference type="InterPro" id="IPR002191">
    <property type="entry name" value="Bac_export_3"/>
</dbReference>
<feature type="transmembrane region" description="Helical" evidence="9">
    <location>
        <begin position="20"/>
        <end position="40"/>
    </location>
</feature>
<keyword evidence="11" id="KW-1185">Reference proteome</keyword>
<evidence type="ECO:0000256" key="1">
    <source>
        <dbReference type="ARBA" id="ARBA00004651"/>
    </source>
</evidence>
<evidence type="ECO:0000256" key="4">
    <source>
        <dbReference type="ARBA" id="ARBA00022475"/>
    </source>
</evidence>
<keyword evidence="10" id="KW-0966">Cell projection</keyword>
<gene>
    <name evidence="9 10" type="primary">fliQ</name>
    <name evidence="10" type="ORF">RM540_05795</name>
</gene>
<dbReference type="PIRSF" id="PIRSF004669">
    <property type="entry name" value="FliQ"/>
    <property type="match status" value="1"/>
</dbReference>
<keyword evidence="4 9" id="KW-1003">Cell membrane</keyword>
<keyword evidence="10" id="KW-0282">Flagellum</keyword>
<evidence type="ECO:0000256" key="6">
    <source>
        <dbReference type="ARBA" id="ARBA00022989"/>
    </source>
</evidence>
<keyword evidence="7 9" id="KW-0472">Membrane</keyword>
<dbReference type="Proteomes" id="UP001267426">
    <property type="component" value="Unassembled WGS sequence"/>
</dbReference>